<keyword evidence="6" id="KW-0460">Magnesium</keyword>
<keyword evidence="5" id="KW-0067">ATP-binding</keyword>
<dbReference type="EMBL" id="AUSU01007510">
    <property type="protein sequence ID" value="EPS60518.1"/>
    <property type="molecule type" value="Genomic_DNA"/>
</dbReference>
<reference evidence="7 8" key="1">
    <citation type="journal article" date="2013" name="BMC Genomics">
        <title>The miniature genome of a carnivorous plant Genlisea aurea contains a low number of genes and short non-coding sequences.</title>
        <authorList>
            <person name="Leushkin E.V."/>
            <person name="Sutormin R.A."/>
            <person name="Nabieva E.R."/>
            <person name="Penin A.A."/>
            <person name="Kondrashov A.S."/>
            <person name="Logacheva M.D."/>
        </authorList>
    </citation>
    <scope>NUCLEOTIDE SEQUENCE [LARGE SCALE GENOMIC DNA]</scope>
</reference>
<keyword evidence="3" id="KW-0479">Metal-binding</keyword>
<sequence length="290" mass="31759">VVLGGPFLHHIERIIRGKAESLNAPVVSASDPGNRSVLKHFFSGPSVAPRQLCDVMIHIEKDIRMFIEMRDVSLRLLGMHQLRNAVTATCAALCLRQQGWEVSDSSFRRGLQSCYLVGRTQFLTSEEVERLGFPRSSTILLDGAHTKESGEALKKTIETAFPSRRLAVVVAMADDKDHVGFASAMLSSGVWPDVACFTEVDIAGERFRTVSSSSLMDSWIRTCRRHRSGNAVVVDDESKHEVNSNDDGKSILLARRCSVVESMRFANGFVNAHGGIVVVTGSLHIVAAVL</sequence>
<dbReference type="InterPro" id="IPR001645">
    <property type="entry name" value="Folylpolyglutamate_synth"/>
</dbReference>
<keyword evidence="4" id="KW-0547">Nucleotide-binding</keyword>
<name>S8DCI2_9LAMI</name>
<evidence type="ECO:0000256" key="1">
    <source>
        <dbReference type="ARBA" id="ARBA00008276"/>
    </source>
</evidence>
<dbReference type="PANTHER" id="PTHR11136:SF0">
    <property type="entry name" value="DIHYDROFOLATE SYNTHETASE-RELATED"/>
    <property type="match status" value="1"/>
</dbReference>
<dbReference type="InterPro" id="IPR036565">
    <property type="entry name" value="Mur-like_cat_sf"/>
</dbReference>
<dbReference type="PANTHER" id="PTHR11136">
    <property type="entry name" value="FOLYLPOLYGLUTAMATE SYNTHASE-RELATED"/>
    <property type="match status" value="1"/>
</dbReference>
<dbReference type="Gene3D" id="3.90.190.20">
    <property type="entry name" value="Mur ligase, C-terminal domain"/>
    <property type="match status" value="1"/>
</dbReference>
<dbReference type="GO" id="GO:0005737">
    <property type="term" value="C:cytoplasm"/>
    <property type="evidence" value="ECO:0007669"/>
    <property type="project" value="TreeGrafter"/>
</dbReference>
<evidence type="ECO:0000256" key="2">
    <source>
        <dbReference type="ARBA" id="ARBA00022598"/>
    </source>
</evidence>
<evidence type="ECO:0000256" key="4">
    <source>
        <dbReference type="ARBA" id="ARBA00022741"/>
    </source>
</evidence>
<dbReference type="SUPFAM" id="SSF53244">
    <property type="entry name" value="MurD-like peptide ligases, peptide-binding domain"/>
    <property type="match status" value="1"/>
</dbReference>
<gene>
    <name evidence="7" type="ORF">M569_14285</name>
</gene>
<keyword evidence="8" id="KW-1185">Reference proteome</keyword>
<feature type="non-terminal residue" evidence="7">
    <location>
        <position position="1"/>
    </location>
</feature>
<evidence type="ECO:0000313" key="8">
    <source>
        <dbReference type="Proteomes" id="UP000015453"/>
    </source>
</evidence>
<evidence type="ECO:0000256" key="6">
    <source>
        <dbReference type="ARBA" id="ARBA00022842"/>
    </source>
</evidence>
<dbReference type="GO" id="GO:0004326">
    <property type="term" value="F:tetrahydrofolylpolyglutamate synthase activity"/>
    <property type="evidence" value="ECO:0007669"/>
    <property type="project" value="InterPro"/>
</dbReference>
<dbReference type="InterPro" id="IPR036615">
    <property type="entry name" value="Mur_ligase_C_dom_sf"/>
</dbReference>
<organism evidence="7 8">
    <name type="scientific">Genlisea aurea</name>
    <dbReference type="NCBI Taxonomy" id="192259"/>
    <lineage>
        <taxon>Eukaryota</taxon>
        <taxon>Viridiplantae</taxon>
        <taxon>Streptophyta</taxon>
        <taxon>Embryophyta</taxon>
        <taxon>Tracheophyta</taxon>
        <taxon>Spermatophyta</taxon>
        <taxon>Magnoliopsida</taxon>
        <taxon>eudicotyledons</taxon>
        <taxon>Gunneridae</taxon>
        <taxon>Pentapetalae</taxon>
        <taxon>asterids</taxon>
        <taxon>lamiids</taxon>
        <taxon>Lamiales</taxon>
        <taxon>Lentibulariaceae</taxon>
        <taxon>Genlisea</taxon>
    </lineage>
</organism>
<comment type="caution">
    <text evidence="7">The sequence shown here is derived from an EMBL/GenBank/DDBJ whole genome shotgun (WGS) entry which is preliminary data.</text>
</comment>
<dbReference type="GO" id="GO:0005524">
    <property type="term" value="F:ATP binding"/>
    <property type="evidence" value="ECO:0007669"/>
    <property type="project" value="UniProtKB-KW"/>
</dbReference>
<proteinExistence type="inferred from homology"/>
<evidence type="ECO:0000313" key="7">
    <source>
        <dbReference type="EMBL" id="EPS60518.1"/>
    </source>
</evidence>
<dbReference type="GO" id="GO:0008841">
    <property type="term" value="F:dihydrofolate synthase activity"/>
    <property type="evidence" value="ECO:0007669"/>
    <property type="project" value="TreeGrafter"/>
</dbReference>
<dbReference type="OrthoDB" id="5212574at2759"/>
<dbReference type="GO" id="GO:0046872">
    <property type="term" value="F:metal ion binding"/>
    <property type="evidence" value="ECO:0007669"/>
    <property type="project" value="UniProtKB-KW"/>
</dbReference>
<feature type="non-terminal residue" evidence="7">
    <location>
        <position position="290"/>
    </location>
</feature>
<accession>S8DCI2</accession>
<comment type="similarity">
    <text evidence="1">Belongs to the folylpolyglutamate synthase family.</text>
</comment>
<evidence type="ECO:0000256" key="5">
    <source>
        <dbReference type="ARBA" id="ARBA00022840"/>
    </source>
</evidence>
<keyword evidence="2" id="KW-0436">Ligase</keyword>
<protein>
    <recommendedName>
        <fullName evidence="9">Mur ligase C-terminal domain-containing protein</fullName>
    </recommendedName>
</protein>
<dbReference type="Proteomes" id="UP000015453">
    <property type="component" value="Unassembled WGS sequence"/>
</dbReference>
<dbReference type="AlphaFoldDB" id="S8DCI2"/>
<evidence type="ECO:0008006" key="9">
    <source>
        <dbReference type="Google" id="ProtNLM"/>
    </source>
</evidence>
<evidence type="ECO:0000256" key="3">
    <source>
        <dbReference type="ARBA" id="ARBA00022723"/>
    </source>
</evidence>
<dbReference type="SUPFAM" id="SSF53623">
    <property type="entry name" value="MurD-like peptide ligases, catalytic domain"/>
    <property type="match status" value="1"/>
</dbReference>
<dbReference type="Gene3D" id="3.40.1190.10">
    <property type="entry name" value="Mur-like, catalytic domain"/>
    <property type="match status" value="1"/>
</dbReference>